<evidence type="ECO:0000313" key="1">
    <source>
        <dbReference type="EMBL" id="CAL8129256.1"/>
    </source>
</evidence>
<sequence>MVRDPASVASLFNQAMTAGGVQYEGWPNSKRLPNIKELSACALAAGFFQFPQLTTHYPLRRPYDPTNILLENDLSQLPQRLLASFIHGIVVLYAANNCAEFIFMVLTCVKNLQIETEKNYKLSTGEYEETKAAVAWIEHNFTRVQEQIQPETPLFRDGSEIDESRLSLHAKFRRRFNTRK</sequence>
<organism evidence="1 2">
    <name type="scientific">Orchesella dallaii</name>
    <dbReference type="NCBI Taxonomy" id="48710"/>
    <lineage>
        <taxon>Eukaryota</taxon>
        <taxon>Metazoa</taxon>
        <taxon>Ecdysozoa</taxon>
        <taxon>Arthropoda</taxon>
        <taxon>Hexapoda</taxon>
        <taxon>Collembola</taxon>
        <taxon>Entomobryomorpha</taxon>
        <taxon>Entomobryoidea</taxon>
        <taxon>Orchesellidae</taxon>
        <taxon>Orchesellinae</taxon>
        <taxon>Orchesella</taxon>
    </lineage>
</organism>
<dbReference type="Proteomes" id="UP001642540">
    <property type="component" value="Unassembled WGS sequence"/>
</dbReference>
<gene>
    <name evidence="1" type="ORF">ODALV1_LOCUS23017</name>
</gene>
<reference evidence="1 2" key="1">
    <citation type="submission" date="2024-08" db="EMBL/GenBank/DDBJ databases">
        <authorList>
            <person name="Cucini C."/>
            <person name="Frati F."/>
        </authorList>
    </citation>
    <scope>NUCLEOTIDE SEQUENCE [LARGE SCALE GENOMIC DNA]</scope>
</reference>
<name>A0ABP1RJR4_9HEXA</name>
<evidence type="ECO:0000313" key="2">
    <source>
        <dbReference type="Proteomes" id="UP001642540"/>
    </source>
</evidence>
<proteinExistence type="predicted"/>
<keyword evidence="2" id="KW-1185">Reference proteome</keyword>
<comment type="caution">
    <text evidence="1">The sequence shown here is derived from an EMBL/GenBank/DDBJ whole genome shotgun (WGS) entry which is preliminary data.</text>
</comment>
<protein>
    <submittedName>
        <fullName evidence="1">Uncharacterized protein</fullName>
    </submittedName>
</protein>
<dbReference type="EMBL" id="CAXLJM020000076">
    <property type="protein sequence ID" value="CAL8129256.1"/>
    <property type="molecule type" value="Genomic_DNA"/>
</dbReference>
<accession>A0ABP1RJR4</accession>